<dbReference type="EMBL" id="LCUC01000105">
    <property type="protein sequence ID" value="KKY36876.1"/>
    <property type="molecule type" value="Genomic_DNA"/>
</dbReference>
<reference evidence="2 3" key="2">
    <citation type="submission" date="2015-05" db="EMBL/GenBank/DDBJ databases">
        <authorList>
            <person name="Morales-Cruz A."/>
            <person name="Amrine K.C."/>
            <person name="Cantu D."/>
        </authorList>
    </citation>
    <scope>NUCLEOTIDE SEQUENCE [LARGE SCALE GENOMIC DNA]</scope>
    <source>
        <strain evidence="2">DA912</strain>
    </source>
</reference>
<protein>
    <submittedName>
        <fullName evidence="2">Uncharacterized protein</fullName>
    </submittedName>
</protein>
<keyword evidence="1" id="KW-0812">Transmembrane</keyword>
<evidence type="ECO:0000313" key="2">
    <source>
        <dbReference type="EMBL" id="KKY36876.1"/>
    </source>
</evidence>
<sequence>MESAYQIAVSLLTVLLVLAGSYYAYDQGYMDPLIEKFGVFMMKAKAEAEAKEMQAKGLKRGEDFVDSELKGNKQAQDIKAGVGSLGGLKKSL</sequence>
<feature type="transmembrane region" description="Helical" evidence="1">
    <location>
        <begin position="6"/>
        <end position="25"/>
    </location>
</feature>
<accession>A0A0G2FSB3</accession>
<dbReference type="Proteomes" id="UP000034680">
    <property type="component" value="Unassembled WGS sequence"/>
</dbReference>
<keyword evidence="1" id="KW-0472">Membrane</keyword>
<keyword evidence="1" id="KW-1133">Transmembrane helix</keyword>
<organism evidence="2 3">
    <name type="scientific">Diaporthe ampelina</name>
    <dbReference type="NCBI Taxonomy" id="1214573"/>
    <lineage>
        <taxon>Eukaryota</taxon>
        <taxon>Fungi</taxon>
        <taxon>Dikarya</taxon>
        <taxon>Ascomycota</taxon>
        <taxon>Pezizomycotina</taxon>
        <taxon>Sordariomycetes</taxon>
        <taxon>Sordariomycetidae</taxon>
        <taxon>Diaporthales</taxon>
        <taxon>Diaporthaceae</taxon>
        <taxon>Diaporthe</taxon>
    </lineage>
</organism>
<evidence type="ECO:0000256" key="1">
    <source>
        <dbReference type="SAM" id="Phobius"/>
    </source>
</evidence>
<evidence type="ECO:0000313" key="3">
    <source>
        <dbReference type="Proteomes" id="UP000034680"/>
    </source>
</evidence>
<gene>
    <name evidence="2" type="ORF">UCDDA912_g03103</name>
</gene>
<dbReference type="AlphaFoldDB" id="A0A0G2FSB3"/>
<proteinExistence type="predicted"/>
<name>A0A0G2FSB3_9PEZI</name>
<keyword evidence="3" id="KW-1185">Reference proteome</keyword>
<comment type="caution">
    <text evidence="2">The sequence shown here is derived from an EMBL/GenBank/DDBJ whole genome shotgun (WGS) entry which is preliminary data.</text>
</comment>
<reference evidence="2 3" key="1">
    <citation type="submission" date="2015-05" db="EMBL/GenBank/DDBJ databases">
        <title>Distinctive expansion of gene families associated with plant cell wall degradation and secondary metabolism in the genomes of grapevine trunk pathogens.</title>
        <authorList>
            <person name="Lawrence D.P."/>
            <person name="Travadon R."/>
            <person name="Rolshausen P.E."/>
            <person name="Baumgartner K."/>
        </authorList>
    </citation>
    <scope>NUCLEOTIDE SEQUENCE [LARGE SCALE GENOMIC DNA]</scope>
    <source>
        <strain evidence="2">DA912</strain>
    </source>
</reference>